<sequence>MTGRIEKSPEIQKRRQFGSLCNRRQLVRHAVEIGTDRGVFASMFLDDWRGRLLWCVDPWTDELAGYEDMIRWPRLPDFLTAVVGLAVRHFGRVRFLQTTSDRAIDLLRRANAMPDFVYVDGNHAHDAAREDMERYWAILSDNGILAGHDFEMVEPVVREFADRTSRRVYVTHEPANRSWYIYKQPNTRPLTGAP</sequence>
<evidence type="ECO:0000313" key="1">
    <source>
        <dbReference type="EMBL" id="KKO03609.1"/>
    </source>
</evidence>
<dbReference type="Gene3D" id="3.40.50.150">
    <property type="entry name" value="Vaccinia Virus protein VP39"/>
    <property type="match status" value="1"/>
</dbReference>
<evidence type="ECO:0008006" key="2">
    <source>
        <dbReference type="Google" id="ProtNLM"/>
    </source>
</evidence>
<dbReference type="Pfam" id="PF13578">
    <property type="entry name" value="Methyltransf_24"/>
    <property type="match status" value="1"/>
</dbReference>
<accession>A0A0F9YGQ9</accession>
<dbReference type="InterPro" id="IPR029063">
    <property type="entry name" value="SAM-dependent_MTases_sf"/>
</dbReference>
<comment type="caution">
    <text evidence="1">The sequence shown here is derived from an EMBL/GenBank/DDBJ whole genome shotgun (WGS) entry which is preliminary data.</text>
</comment>
<dbReference type="EMBL" id="LAZR01000026">
    <property type="protein sequence ID" value="KKO03609.1"/>
    <property type="molecule type" value="Genomic_DNA"/>
</dbReference>
<name>A0A0F9YGQ9_9ZZZZ</name>
<organism evidence="1">
    <name type="scientific">marine sediment metagenome</name>
    <dbReference type="NCBI Taxonomy" id="412755"/>
    <lineage>
        <taxon>unclassified sequences</taxon>
        <taxon>metagenomes</taxon>
        <taxon>ecological metagenomes</taxon>
    </lineage>
</organism>
<proteinExistence type="predicted"/>
<dbReference type="AlphaFoldDB" id="A0A0F9YGQ9"/>
<gene>
    <name evidence="1" type="ORF">LCGC14_0095360</name>
</gene>
<reference evidence="1" key="1">
    <citation type="journal article" date="2015" name="Nature">
        <title>Complex archaea that bridge the gap between prokaryotes and eukaryotes.</title>
        <authorList>
            <person name="Spang A."/>
            <person name="Saw J.H."/>
            <person name="Jorgensen S.L."/>
            <person name="Zaremba-Niedzwiedzka K."/>
            <person name="Martijn J."/>
            <person name="Lind A.E."/>
            <person name="van Eijk R."/>
            <person name="Schleper C."/>
            <person name="Guy L."/>
            <person name="Ettema T.J."/>
        </authorList>
    </citation>
    <scope>NUCLEOTIDE SEQUENCE</scope>
</reference>
<protein>
    <recommendedName>
        <fullName evidence="2">Class I SAM-dependent methyltransferase</fullName>
    </recommendedName>
</protein>
<dbReference type="SUPFAM" id="SSF53335">
    <property type="entry name" value="S-adenosyl-L-methionine-dependent methyltransferases"/>
    <property type="match status" value="1"/>
</dbReference>